<evidence type="ECO:0000313" key="2">
    <source>
        <dbReference type="Proteomes" id="UP000325797"/>
    </source>
</evidence>
<keyword evidence="2" id="KW-1185">Reference proteome</keyword>
<dbReference type="EMBL" id="CP042582">
    <property type="protein sequence ID" value="QEX23267.1"/>
    <property type="molecule type" value="Genomic_DNA"/>
</dbReference>
<dbReference type="RefSeq" id="WP_151118677.1">
    <property type="nucleotide sequence ID" value="NZ_CP042582.1"/>
</dbReference>
<dbReference type="AlphaFoldDB" id="A0A5J6N1A2"/>
<dbReference type="OrthoDB" id="8378722at2"/>
<dbReference type="KEGG" id="hadh:FRZ61_32030"/>
<reference evidence="1 2" key="1">
    <citation type="submission" date="2019-08" db="EMBL/GenBank/DDBJ databases">
        <title>Hyperibacter terrae gen. nov., sp. nov. and Hyperibacter viscosus sp. nov., two new members in the family Rhodospirillaceae isolated from the rhizosphere of Hypericum perforatum.</title>
        <authorList>
            <person name="Noviana Z."/>
        </authorList>
    </citation>
    <scope>NUCLEOTIDE SEQUENCE [LARGE SCALE GENOMIC DNA]</scope>
    <source>
        <strain evidence="1 2">R5959</strain>
    </source>
</reference>
<name>A0A5J6N1A2_9PROT</name>
<accession>A0A5J6N1A2</accession>
<evidence type="ECO:0000313" key="1">
    <source>
        <dbReference type="EMBL" id="QEX23267.1"/>
    </source>
</evidence>
<protein>
    <submittedName>
        <fullName evidence="1">Uncharacterized protein</fullName>
    </submittedName>
</protein>
<dbReference type="Proteomes" id="UP000325797">
    <property type="component" value="Chromosome"/>
</dbReference>
<gene>
    <name evidence="1" type="ORF">FRZ61_32030</name>
</gene>
<sequence>MAVRTTETTVTFRNTFTLSSIDGPQPAGTYRLVVDEEEIPGLSFLAFHRTATMLHLPAVSVSSPSYQVVSVDPAELQSALDADGTSPDKG</sequence>
<proteinExistence type="predicted"/>
<organism evidence="1 2">
    <name type="scientific">Hypericibacter adhaerens</name>
    <dbReference type="NCBI Taxonomy" id="2602016"/>
    <lineage>
        <taxon>Bacteria</taxon>
        <taxon>Pseudomonadati</taxon>
        <taxon>Pseudomonadota</taxon>
        <taxon>Alphaproteobacteria</taxon>
        <taxon>Rhodospirillales</taxon>
        <taxon>Dongiaceae</taxon>
        <taxon>Hypericibacter</taxon>
    </lineage>
</organism>